<comment type="caution">
    <text evidence="1">Lacks conserved residue(s) required for the propagation of feature annotation.</text>
</comment>
<reference evidence="4 5" key="1">
    <citation type="submission" date="2021-06" db="EMBL/GenBank/DDBJ databases">
        <title>Bacillus sp. RD4P76, an endophyte from a halophyte.</title>
        <authorList>
            <person name="Sun J.-Q."/>
        </authorList>
    </citation>
    <scope>NUCLEOTIDE SEQUENCE [LARGE SCALE GENOMIC DNA]</scope>
    <source>
        <strain evidence="4 5">CGMCC 1.15917</strain>
    </source>
</reference>
<gene>
    <name evidence="1 4" type="primary">truA</name>
    <name evidence="4" type="ORF">KS419_03345</name>
</gene>
<dbReference type="PANTHER" id="PTHR11142">
    <property type="entry name" value="PSEUDOURIDYLATE SYNTHASE"/>
    <property type="match status" value="1"/>
</dbReference>
<organism evidence="4 5">
    <name type="scientific">Evansella tamaricis</name>
    <dbReference type="NCBI Taxonomy" id="2069301"/>
    <lineage>
        <taxon>Bacteria</taxon>
        <taxon>Bacillati</taxon>
        <taxon>Bacillota</taxon>
        <taxon>Bacilli</taxon>
        <taxon>Bacillales</taxon>
        <taxon>Bacillaceae</taxon>
        <taxon>Evansella</taxon>
    </lineage>
</organism>
<dbReference type="CDD" id="cd02570">
    <property type="entry name" value="PseudoU_synth_EcTruA"/>
    <property type="match status" value="1"/>
</dbReference>
<keyword evidence="1 2" id="KW-0413">Isomerase</keyword>
<evidence type="ECO:0000313" key="5">
    <source>
        <dbReference type="Proteomes" id="UP000784880"/>
    </source>
</evidence>
<comment type="function">
    <text evidence="1">Formation of pseudouridine at positions 38, 39 and 40 in the anticodon stem and loop of transfer RNAs.</text>
</comment>
<dbReference type="NCBIfam" id="TIGR00071">
    <property type="entry name" value="hisT_truA"/>
    <property type="match status" value="1"/>
</dbReference>
<accession>A0ABS6JAR4</accession>
<dbReference type="EC" id="5.4.99.12" evidence="1"/>
<dbReference type="PIRSF" id="PIRSF001430">
    <property type="entry name" value="tRNA_psdUrid_synth"/>
    <property type="match status" value="1"/>
</dbReference>
<evidence type="ECO:0000256" key="1">
    <source>
        <dbReference type="HAMAP-Rule" id="MF_00171"/>
    </source>
</evidence>
<dbReference type="PANTHER" id="PTHR11142:SF0">
    <property type="entry name" value="TRNA PSEUDOURIDINE SYNTHASE-LIKE 1"/>
    <property type="match status" value="1"/>
</dbReference>
<name>A0ABS6JAR4_9BACI</name>
<dbReference type="Pfam" id="PF01416">
    <property type="entry name" value="PseudoU_synth_1"/>
    <property type="match status" value="2"/>
</dbReference>
<dbReference type="InterPro" id="IPR001406">
    <property type="entry name" value="PsdUridine_synth_TruA"/>
</dbReference>
<feature type="active site" description="Nucleophile" evidence="1">
    <location>
        <position position="53"/>
    </location>
</feature>
<comment type="catalytic activity">
    <reaction evidence="1 2">
        <text>uridine(38/39/40) in tRNA = pseudouridine(38/39/40) in tRNA</text>
        <dbReference type="Rhea" id="RHEA:22376"/>
        <dbReference type="Rhea" id="RHEA-COMP:10085"/>
        <dbReference type="Rhea" id="RHEA-COMP:10087"/>
        <dbReference type="ChEBI" id="CHEBI:65314"/>
        <dbReference type="ChEBI" id="CHEBI:65315"/>
        <dbReference type="EC" id="5.4.99.12"/>
    </reaction>
</comment>
<keyword evidence="5" id="KW-1185">Reference proteome</keyword>
<dbReference type="GO" id="GO:0160147">
    <property type="term" value="F:tRNA pseudouridine(38-40) synthase activity"/>
    <property type="evidence" value="ECO:0007669"/>
    <property type="project" value="UniProtKB-EC"/>
</dbReference>
<dbReference type="EMBL" id="JAHQCS010000048">
    <property type="protein sequence ID" value="MBU9710774.1"/>
    <property type="molecule type" value="Genomic_DNA"/>
</dbReference>
<evidence type="ECO:0000313" key="4">
    <source>
        <dbReference type="EMBL" id="MBU9710774.1"/>
    </source>
</evidence>
<comment type="caution">
    <text evidence="4">The sequence shown here is derived from an EMBL/GenBank/DDBJ whole genome shotgun (WGS) entry which is preliminary data.</text>
</comment>
<feature type="domain" description="Pseudouridine synthase I TruA alpha/beta" evidence="3">
    <location>
        <begin position="7"/>
        <end position="104"/>
    </location>
</feature>
<dbReference type="RefSeq" id="WP_217064670.1">
    <property type="nucleotide sequence ID" value="NZ_JAHQCS010000048.1"/>
</dbReference>
<protein>
    <recommendedName>
        <fullName evidence="1">tRNA pseudouridine synthase A</fullName>
        <ecNumber evidence="1">5.4.99.12</ecNumber>
    </recommendedName>
    <alternativeName>
        <fullName evidence="1">tRNA pseudouridine(38-40) synthase</fullName>
    </alternativeName>
    <alternativeName>
        <fullName evidence="1">tRNA pseudouridylate synthase I</fullName>
    </alternativeName>
    <alternativeName>
        <fullName evidence="1">tRNA-uridine isomerase I</fullName>
    </alternativeName>
</protein>
<comment type="similarity">
    <text evidence="1 2">Belongs to the tRNA pseudouridine synthase TruA family.</text>
</comment>
<proteinExistence type="inferred from homology"/>
<evidence type="ECO:0000259" key="3">
    <source>
        <dbReference type="Pfam" id="PF01416"/>
    </source>
</evidence>
<comment type="subunit">
    <text evidence="1">Homodimer.</text>
</comment>
<dbReference type="Proteomes" id="UP000784880">
    <property type="component" value="Unassembled WGS sequence"/>
</dbReference>
<keyword evidence="1 2" id="KW-0819">tRNA processing</keyword>
<evidence type="ECO:0000256" key="2">
    <source>
        <dbReference type="RuleBase" id="RU003792"/>
    </source>
</evidence>
<dbReference type="HAMAP" id="MF_00171">
    <property type="entry name" value="TruA"/>
    <property type="match status" value="1"/>
</dbReference>
<dbReference type="InterPro" id="IPR020097">
    <property type="entry name" value="PsdUridine_synth_TruA_a/b_dom"/>
</dbReference>
<feature type="domain" description="Pseudouridine synthase I TruA alpha/beta" evidence="3">
    <location>
        <begin position="145"/>
        <end position="245"/>
    </location>
</feature>
<sequence>MRRVKIVVSYDGTNFFGYQVQPNARTVQGELQRALGKIHKSSSWPITASGRTDTGVHSLGQTIHFDTPLNIPEDRWKRAINAVVPDDIVVVEGSYVREDFHARYHTVGKEYIYRVNTGKEKNVFTRNYSYHLREELCRDAMLEGANHLLGTHNFTSFSSPRTAVVDKVRTIYNLSITNEGAEWTFRYVGSGFLYQMVRILTGTLLEIGKGNMDPLEIPHIIKGEDRALAGPTIPGCGLYLSKVVYSEGDLANLLK</sequence>
<feature type="binding site" evidence="1">
    <location>
        <position position="111"/>
    </location>
    <ligand>
        <name>substrate</name>
    </ligand>
</feature>